<keyword evidence="1 2" id="KW-0238">DNA-binding</keyword>
<organism evidence="5 6">
    <name type="scientific">Tardibacter chloracetimidivorans</name>
    <dbReference type="NCBI Taxonomy" id="1921510"/>
    <lineage>
        <taxon>Bacteria</taxon>
        <taxon>Pseudomonadati</taxon>
        <taxon>Pseudomonadota</taxon>
        <taxon>Alphaproteobacteria</taxon>
        <taxon>Sphingomonadales</taxon>
        <taxon>Sphingomonadaceae</taxon>
        <taxon>Tardibacter</taxon>
    </lineage>
</organism>
<keyword evidence="2" id="KW-0234">DNA repair</keyword>
<proteinExistence type="inferred from homology"/>
<keyword evidence="2" id="KW-0227">DNA damage</keyword>
<evidence type="ECO:0000256" key="2">
    <source>
        <dbReference type="HAMAP-Rule" id="MF_01875"/>
    </source>
</evidence>
<dbReference type="PANTHER" id="PTHR41251">
    <property type="entry name" value="NON-HOMOLOGOUS END JOINING PROTEIN KU"/>
    <property type="match status" value="1"/>
</dbReference>
<protein>
    <recommendedName>
        <fullName evidence="2">Non-homologous end joining protein Ku</fullName>
    </recommendedName>
</protein>
<evidence type="ECO:0000259" key="4">
    <source>
        <dbReference type="SMART" id="SM00559"/>
    </source>
</evidence>
<comment type="function">
    <text evidence="2">With LigD forms a non-homologous end joining (NHEJ) DNA repair enzyme, which repairs dsDNA breaks with reduced fidelity. Binds linear dsDNA with 5'- and 3'- overhangs but not closed circular dsDNA nor ssDNA. Recruits and stimulates the ligase activity of LigD.</text>
</comment>
<dbReference type="PANTHER" id="PTHR41251:SF1">
    <property type="entry name" value="NON-HOMOLOGOUS END JOINING PROTEIN KU"/>
    <property type="match status" value="1"/>
</dbReference>
<comment type="similarity">
    <text evidence="2">Belongs to the prokaryotic Ku family.</text>
</comment>
<dbReference type="RefSeq" id="WP_072596362.1">
    <property type="nucleotide sequence ID" value="NZ_CP018221.1"/>
</dbReference>
<name>A0A1L3ZT83_9SPHN</name>
<dbReference type="PIRSF" id="PIRSF006493">
    <property type="entry name" value="Prok_Ku"/>
    <property type="match status" value="1"/>
</dbReference>
<evidence type="ECO:0000256" key="1">
    <source>
        <dbReference type="ARBA" id="ARBA00023125"/>
    </source>
</evidence>
<dbReference type="HAMAP" id="MF_01875">
    <property type="entry name" value="Prokaryotic_Ku"/>
    <property type="match status" value="1"/>
</dbReference>
<gene>
    <name evidence="2" type="primary">ku</name>
    <name evidence="5" type="ORF">BSL82_05395</name>
</gene>
<dbReference type="NCBIfam" id="TIGR02772">
    <property type="entry name" value="Ku_bact"/>
    <property type="match status" value="1"/>
</dbReference>
<dbReference type="Gene3D" id="2.40.290.10">
    <property type="match status" value="1"/>
</dbReference>
<dbReference type="InterPro" id="IPR016194">
    <property type="entry name" value="SPOC-like_C_dom_sf"/>
</dbReference>
<dbReference type="GO" id="GO:0006310">
    <property type="term" value="P:DNA recombination"/>
    <property type="evidence" value="ECO:0007669"/>
    <property type="project" value="UniProtKB-KW"/>
</dbReference>
<keyword evidence="6" id="KW-1185">Reference proteome</keyword>
<dbReference type="AlphaFoldDB" id="A0A1L3ZT83"/>
<dbReference type="EMBL" id="CP018221">
    <property type="protein sequence ID" value="API58809.1"/>
    <property type="molecule type" value="Genomic_DNA"/>
</dbReference>
<keyword evidence="2" id="KW-0233">DNA recombination</keyword>
<dbReference type="Proteomes" id="UP000182063">
    <property type="component" value="Chromosome"/>
</dbReference>
<feature type="compositionally biased region" description="Basic residues" evidence="3">
    <location>
        <begin position="258"/>
        <end position="269"/>
    </location>
</feature>
<comment type="subunit">
    <text evidence="2">Homodimer. Interacts with LigD.</text>
</comment>
<dbReference type="SUPFAM" id="SSF100939">
    <property type="entry name" value="SPOC domain-like"/>
    <property type="match status" value="1"/>
</dbReference>
<dbReference type="InterPro" id="IPR009187">
    <property type="entry name" value="Prok_Ku"/>
</dbReference>
<dbReference type="SMART" id="SM00559">
    <property type="entry name" value="Ku78"/>
    <property type="match status" value="1"/>
</dbReference>
<dbReference type="CDD" id="cd00789">
    <property type="entry name" value="KU_like"/>
    <property type="match status" value="1"/>
</dbReference>
<dbReference type="STRING" id="1921510.BSL82_05395"/>
<evidence type="ECO:0000256" key="3">
    <source>
        <dbReference type="SAM" id="MobiDB-lite"/>
    </source>
</evidence>
<reference evidence="6" key="1">
    <citation type="submission" date="2016-11" db="EMBL/GenBank/DDBJ databases">
        <title>Complete Genome Sequence of alachlor-degrading Sphingomonas sp. strain JJ-A5.</title>
        <authorList>
            <person name="Lee H."/>
            <person name="Ka J.-O."/>
        </authorList>
    </citation>
    <scope>NUCLEOTIDE SEQUENCE [LARGE SCALE GENOMIC DNA]</scope>
    <source>
        <strain evidence="6">JJ-A5</strain>
    </source>
</reference>
<feature type="region of interest" description="Disordered" evidence="3">
    <location>
        <begin position="256"/>
        <end position="291"/>
    </location>
</feature>
<dbReference type="GO" id="GO:0003690">
    <property type="term" value="F:double-stranded DNA binding"/>
    <property type="evidence" value="ECO:0007669"/>
    <property type="project" value="UniProtKB-UniRule"/>
</dbReference>
<evidence type="ECO:0000313" key="6">
    <source>
        <dbReference type="Proteomes" id="UP000182063"/>
    </source>
</evidence>
<dbReference type="KEGG" id="sphj:BSL82_05395"/>
<dbReference type="GO" id="GO:0006303">
    <property type="term" value="P:double-strand break repair via nonhomologous end joining"/>
    <property type="evidence" value="ECO:0007669"/>
    <property type="project" value="UniProtKB-UniRule"/>
</dbReference>
<dbReference type="InterPro" id="IPR006164">
    <property type="entry name" value="DNA_bd_Ku70/Ku80"/>
</dbReference>
<evidence type="ECO:0000313" key="5">
    <source>
        <dbReference type="EMBL" id="API58809.1"/>
    </source>
</evidence>
<dbReference type="OrthoDB" id="9780854at2"/>
<accession>A0A1L3ZT83</accession>
<dbReference type="Pfam" id="PF02735">
    <property type="entry name" value="Ku"/>
    <property type="match status" value="1"/>
</dbReference>
<feature type="domain" description="Ku" evidence="4">
    <location>
        <begin position="55"/>
        <end position="185"/>
    </location>
</feature>
<sequence length="291" mass="32259">MAARANWKGFLTVAELACRVGLYTAASTSERISFHTLNRATGHRVSRQYVDQETGKPVERDDQVKGYETSNGDYIVLEPEEVAAAIPESDKTLEIEAFIPCSEVDDVYFDKPYYLTPADGVAEKPYAVIREAMRKANVAALARTVLFRRVRTLLIRTHECGLVATTLNFDYEVRSAKDAFSSIPKRKISAEMLELAEHIIKTKRGSFDPAKYDDRYEEALADLVKAKLEGREIKPRKAPAPTNVVNLLDALRESAGVKKTKAAPKRAAAKPKSPSGGKRKAETTARQRKAG</sequence>